<evidence type="ECO:0000256" key="1">
    <source>
        <dbReference type="ARBA" id="ARBA00022737"/>
    </source>
</evidence>
<dbReference type="PhylomeDB" id="A7SJE4"/>
<evidence type="ECO:0000256" key="2">
    <source>
        <dbReference type="SAM" id="Coils"/>
    </source>
</evidence>
<feature type="compositionally biased region" description="Polar residues" evidence="3">
    <location>
        <begin position="42"/>
        <end position="62"/>
    </location>
</feature>
<dbReference type="HOGENOM" id="CLU_494546_0_0_1"/>
<dbReference type="PANTHER" id="PTHR37402:SF1">
    <property type="entry name" value="GRAM DOMAIN-CONTAINING PROTEIN 4"/>
    <property type="match status" value="1"/>
</dbReference>
<dbReference type="InterPro" id="IPR013583">
    <property type="entry name" value="MCTP_C"/>
</dbReference>
<feature type="region of interest" description="Disordered" evidence="3">
    <location>
        <begin position="161"/>
        <end position="234"/>
    </location>
</feature>
<evidence type="ECO:0000259" key="6">
    <source>
        <dbReference type="Pfam" id="PF08372"/>
    </source>
</evidence>
<keyword evidence="4" id="KW-0812">Transmembrane</keyword>
<dbReference type="AlphaFoldDB" id="A7SJE4"/>
<dbReference type="GO" id="GO:0034164">
    <property type="term" value="P:negative regulation of toll-like receptor 9 signaling pathway"/>
    <property type="evidence" value="ECO:0000318"/>
    <property type="project" value="GO_Central"/>
</dbReference>
<evidence type="ECO:0008006" key="9">
    <source>
        <dbReference type="Google" id="ProtNLM"/>
    </source>
</evidence>
<keyword evidence="8" id="KW-1185">Reference proteome</keyword>
<dbReference type="Gene3D" id="2.30.29.30">
    <property type="entry name" value="Pleckstrin-homology domain (PH domain)/Phosphotyrosine-binding domain (PTB)"/>
    <property type="match status" value="1"/>
</dbReference>
<dbReference type="GO" id="GO:0006915">
    <property type="term" value="P:apoptotic process"/>
    <property type="evidence" value="ECO:0007669"/>
    <property type="project" value="InterPro"/>
</dbReference>
<protein>
    <recommendedName>
        <fullName evidence="9">GRAM domain-containing protein</fullName>
    </recommendedName>
</protein>
<dbReference type="InterPro" id="IPR037845">
    <property type="entry name" value="GRAMDC4_PH-GRAM"/>
</dbReference>
<dbReference type="InterPro" id="IPR037847">
    <property type="entry name" value="GRAMDC4"/>
</dbReference>
<reference evidence="7 8" key="1">
    <citation type="journal article" date="2007" name="Science">
        <title>Sea anemone genome reveals ancestral eumetazoan gene repertoire and genomic organization.</title>
        <authorList>
            <person name="Putnam N.H."/>
            <person name="Srivastava M."/>
            <person name="Hellsten U."/>
            <person name="Dirks B."/>
            <person name="Chapman J."/>
            <person name="Salamov A."/>
            <person name="Terry A."/>
            <person name="Shapiro H."/>
            <person name="Lindquist E."/>
            <person name="Kapitonov V.V."/>
            <person name="Jurka J."/>
            <person name="Genikhovich G."/>
            <person name="Grigoriev I.V."/>
            <person name="Lucas S.M."/>
            <person name="Steele R.E."/>
            <person name="Finnerty J.R."/>
            <person name="Technau U."/>
            <person name="Martindale M.Q."/>
            <person name="Rokhsar D.S."/>
        </authorList>
    </citation>
    <scope>NUCLEOTIDE SEQUENCE [LARGE SCALE GENOMIC DNA]</scope>
    <source>
        <strain evidence="8">CH2 X CH6</strain>
    </source>
</reference>
<evidence type="ECO:0000313" key="8">
    <source>
        <dbReference type="Proteomes" id="UP000001593"/>
    </source>
</evidence>
<feature type="region of interest" description="Disordered" evidence="3">
    <location>
        <begin position="1"/>
        <end position="89"/>
    </location>
</feature>
<dbReference type="EMBL" id="DS469677">
    <property type="protein sequence ID" value="EDO36145.1"/>
    <property type="molecule type" value="Genomic_DNA"/>
</dbReference>
<name>A7SJE4_NEMVE</name>
<dbReference type="InParanoid" id="A7SJE4"/>
<sequence>MLRAAFKSKTPKDGGEKVLRSSGTKEIGDELQDDSLEVTFEQEANSENSSVSLTDSTANNIPNEGKEGEYSDDLGSPISTTSPIKDKDFPYTERDIYEMQLVQLQEQLVATMIEAQEKDEQLQKFSSIDVDKLYKELEHERKRSADLEEKVKILKHKNNNKLYRKNASKADPRSKGSNRHSWHSGAEGEDWVDLGTEQDDSEGAEHNSLPVADSTSGPISGPSDEIQPGESEKQKISKIADYKKIILEMLVDRLWDFVNDEPETDACQEDEGEPLSVKNLKENINRFSNGIRPITSFVKAVNRLVSWSNGTASFMAFMIYMFAARYGYLLSLVLLLCIGKLFMNYLHARGIASQLGFKKKTKEEPPSDDKSWSDKFQLVLQVARRVQDILGKMADSLEKLRNLLTWQHPATKTLFTCLCLAFVGSVFLQGTTLFMFIALFFGIKMFIIRPTYIRFPKVKKRYDGLARTWAELPTDADLLSTVKKEVLSRDSNNSSSTSDVTTNQLQGSQNASSRSFINLCERLKIPTSEAPLPSWEEGRHCFLVDKDKPFTNSKQGKLYLTQSYLCFEKAKSSSSKHITIKLESIVRLSKFKPIGIMPGTGMSIEVEVKNVDKPYIFGAMMGRDEVYDSIMNTAKTTGFPWAT</sequence>
<organism evidence="7 8">
    <name type="scientific">Nematostella vectensis</name>
    <name type="common">Starlet sea anemone</name>
    <dbReference type="NCBI Taxonomy" id="45351"/>
    <lineage>
        <taxon>Eukaryota</taxon>
        <taxon>Metazoa</taxon>
        <taxon>Cnidaria</taxon>
        <taxon>Anthozoa</taxon>
        <taxon>Hexacorallia</taxon>
        <taxon>Actiniaria</taxon>
        <taxon>Edwardsiidae</taxon>
        <taxon>Nematostella</taxon>
    </lineage>
</organism>
<feature type="transmembrane region" description="Helical" evidence="4">
    <location>
        <begin position="328"/>
        <end position="346"/>
    </location>
</feature>
<feature type="coiled-coil region" evidence="2">
    <location>
        <begin position="101"/>
        <end position="157"/>
    </location>
</feature>
<dbReference type="OMA" id="RFQPEEQ"/>
<dbReference type="Proteomes" id="UP000001593">
    <property type="component" value="Unassembled WGS sequence"/>
</dbReference>
<feature type="compositionally biased region" description="Low complexity" evidence="3">
    <location>
        <begin position="489"/>
        <end position="503"/>
    </location>
</feature>
<feature type="domain" description="Multiple C2" evidence="6">
    <location>
        <begin position="380"/>
        <end position="450"/>
    </location>
</feature>
<dbReference type="InterPro" id="IPR004182">
    <property type="entry name" value="GRAM"/>
</dbReference>
<keyword evidence="4" id="KW-1133">Transmembrane helix</keyword>
<feature type="region of interest" description="Disordered" evidence="3">
    <location>
        <begin position="489"/>
        <end position="509"/>
    </location>
</feature>
<evidence type="ECO:0000313" key="7">
    <source>
        <dbReference type="EMBL" id="EDO36145.1"/>
    </source>
</evidence>
<dbReference type="CDD" id="cd13221">
    <property type="entry name" value="PH-GRAM_GRAMDC4"/>
    <property type="match status" value="1"/>
</dbReference>
<keyword evidence="4" id="KW-0472">Membrane</keyword>
<keyword evidence="1" id="KW-0677">Repeat</keyword>
<accession>A7SJE4</accession>
<keyword evidence="2" id="KW-0175">Coiled coil</keyword>
<dbReference type="Pfam" id="PF08372">
    <property type="entry name" value="PRT_C"/>
    <property type="match status" value="1"/>
</dbReference>
<evidence type="ECO:0000256" key="4">
    <source>
        <dbReference type="SAM" id="Phobius"/>
    </source>
</evidence>
<dbReference type="eggNOG" id="ENOG502QPMR">
    <property type="taxonomic scope" value="Eukaryota"/>
</dbReference>
<dbReference type="InterPro" id="IPR011993">
    <property type="entry name" value="PH-like_dom_sf"/>
</dbReference>
<gene>
    <name evidence="7" type="ORF">NEMVEDRAFT_v1g245645</name>
</gene>
<dbReference type="PANTHER" id="PTHR37402">
    <property type="entry name" value="GRAM DOMAIN-CONTAINING PROTEIN 4"/>
    <property type="match status" value="1"/>
</dbReference>
<proteinExistence type="predicted"/>
<evidence type="ECO:0000256" key="3">
    <source>
        <dbReference type="SAM" id="MobiDB-lite"/>
    </source>
</evidence>
<feature type="domain" description="GRAM" evidence="5">
    <location>
        <begin position="546"/>
        <end position="633"/>
    </location>
</feature>
<dbReference type="STRING" id="45351.A7SJE4"/>
<feature type="compositionally biased region" description="Acidic residues" evidence="3">
    <location>
        <begin position="187"/>
        <end position="202"/>
    </location>
</feature>
<evidence type="ECO:0000259" key="5">
    <source>
        <dbReference type="Pfam" id="PF02893"/>
    </source>
</evidence>
<feature type="compositionally biased region" description="Basic and acidic residues" evidence="3">
    <location>
        <begin position="10"/>
        <end position="19"/>
    </location>
</feature>
<dbReference type="Pfam" id="PF02893">
    <property type="entry name" value="GRAM"/>
    <property type="match status" value="1"/>
</dbReference>